<dbReference type="InterPro" id="IPR036388">
    <property type="entry name" value="WH-like_DNA-bd_sf"/>
</dbReference>
<dbReference type="InterPro" id="IPR006785">
    <property type="entry name" value="Pex14_N"/>
</dbReference>
<organism evidence="14 15">
    <name type="scientific">Mucor saturninus</name>
    <dbReference type="NCBI Taxonomy" id="64648"/>
    <lineage>
        <taxon>Eukaryota</taxon>
        <taxon>Fungi</taxon>
        <taxon>Fungi incertae sedis</taxon>
        <taxon>Mucoromycota</taxon>
        <taxon>Mucoromycotina</taxon>
        <taxon>Mucoromycetes</taxon>
        <taxon>Mucorales</taxon>
        <taxon>Mucorineae</taxon>
        <taxon>Mucoraceae</taxon>
        <taxon>Mucor</taxon>
    </lineage>
</organism>
<dbReference type="EMBL" id="JAEPRD010000196">
    <property type="protein sequence ID" value="KAG2194410.1"/>
    <property type="molecule type" value="Genomic_DNA"/>
</dbReference>
<keyword evidence="4" id="KW-0811">Translocation</keyword>
<evidence type="ECO:0000256" key="4">
    <source>
        <dbReference type="ARBA" id="ARBA00023010"/>
    </source>
</evidence>
<keyword evidence="2 10" id="KW-0813">Transport</keyword>
<feature type="compositionally biased region" description="Low complexity" evidence="11">
    <location>
        <begin position="112"/>
        <end position="131"/>
    </location>
</feature>
<evidence type="ECO:0000256" key="6">
    <source>
        <dbReference type="ARBA" id="ARBA00023140"/>
    </source>
</evidence>
<dbReference type="GO" id="GO:0005778">
    <property type="term" value="C:peroxisomal membrane"/>
    <property type="evidence" value="ECO:0007669"/>
    <property type="project" value="UniProtKB-SubCell"/>
</dbReference>
<accession>A0A8H7QLS0</accession>
<keyword evidence="3 10" id="KW-0653">Protein transport</keyword>
<proteinExistence type="inferred from homology"/>
<dbReference type="GO" id="GO:0005102">
    <property type="term" value="F:signaling receptor binding"/>
    <property type="evidence" value="ECO:0007669"/>
    <property type="project" value="TreeGrafter"/>
</dbReference>
<comment type="similarity">
    <text evidence="1 10">Belongs to the peroxin-14 family.</text>
</comment>
<evidence type="ECO:0000256" key="1">
    <source>
        <dbReference type="ARBA" id="ARBA00005443"/>
    </source>
</evidence>
<evidence type="ECO:0000256" key="9">
    <source>
        <dbReference type="ARBA" id="ARBA00046271"/>
    </source>
</evidence>
<keyword evidence="15" id="KW-1185">Reference proteome</keyword>
<keyword evidence="6 10" id="KW-0576">Peroxisome</keyword>
<evidence type="ECO:0000256" key="12">
    <source>
        <dbReference type="SAM" id="Phobius"/>
    </source>
</evidence>
<gene>
    <name evidence="14" type="ORF">INT47_003121</name>
</gene>
<dbReference type="Gene3D" id="1.10.10.10">
    <property type="entry name" value="Winged helix-like DNA-binding domain superfamily/Winged helix DNA-binding domain"/>
    <property type="match status" value="1"/>
</dbReference>
<evidence type="ECO:0000256" key="2">
    <source>
        <dbReference type="ARBA" id="ARBA00022448"/>
    </source>
</evidence>
<keyword evidence="5 10" id="KW-0472">Membrane</keyword>
<dbReference type="Pfam" id="PF04695">
    <property type="entry name" value="Pex14_N"/>
    <property type="match status" value="1"/>
</dbReference>
<dbReference type="OrthoDB" id="441517at2759"/>
<evidence type="ECO:0000256" key="5">
    <source>
        <dbReference type="ARBA" id="ARBA00023136"/>
    </source>
</evidence>
<comment type="function">
    <text evidence="10">Component of the PEX13-PEX14 docking complex, a translocon channel that specifically mediates the import of peroxisomal cargo proteins bound to PEX5 receptor. The PEX13-PEX14 docking complex forms a large import pore which can be opened to a diameter of about 9 nm. Mechanistically, PEX5 receptor along with cargo proteins associates with the PEX14 subunit of the PEX13-PEX14 docking complex in the cytosol, leading to the insertion of the receptor into the organelle membrane with the concomitant translocation of the cargo into the peroxisome matrix.</text>
</comment>
<feature type="transmembrane region" description="Helical" evidence="12">
    <location>
        <begin position="168"/>
        <end position="190"/>
    </location>
</feature>
<evidence type="ECO:0000313" key="15">
    <source>
        <dbReference type="Proteomes" id="UP000603453"/>
    </source>
</evidence>
<comment type="caution">
    <text evidence="14">The sequence shown here is derived from an EMBL/GenBank/DDBJ whole genome shotgun (WGS) entry which is preliminary data.</text>
</comment>
<evidence type="ECO:0000256" key="10">
    <source>
        <dbReference type="RuleBase" id="RU367032"/>
    </source>
</evidence>
<reference evidence="14" key="1">
    <citation type="submission" date="2020-12" db="EMBL/GenBank/DDBJ databases">
        <title>Metabolic potential, ecology and presence of endohyphal bacteria is reflected in genomic diversity of Mucoromycotina.</title>
        <authorList>
            <person name="Muszewska A."/>
            <person name="Okrasinska A."/>
            <person name="Steczkiewicz K."/>
            <person name="Drgas O."/>
            <person name="Orlowska M."/>
            <person name="Perlinska-Lenart U."/>
            <person name="Aleksandrzak-Piekarczyk T."/>
            <person name="Szatraj K."/>
            <person name="Zielenkiewicz U."/>
            <person name="Pilsyk S."/>
            <person name="Malc E."/>
            <person name="Mieczkowski P."/>
            <person name="Kruszewska J.S."/>
            <person name="Biernat P."/>
            <person name="Pawlowska J."/>
        </authorList>
    </citation>
    <scope>NUCLEOTIDE SEQUENCE</scope>
    <source>
        <strain evidence="14">WA0000017839</strain>
    </source>
</reference>
<dbReference type="GO" id="GO:1990429">
    <property type="term" value="C:peroxisomal importomer complex"/>
    <property type="evidence" value="ECO:0007669"/>
    <property type="project" value="TreeGrafter"/>
</dbReference>
<dbReference type="GO" id="GO:0016560">
    <property type="term" value="P:protein import into peroxisome matrix, docking"/>
    <property type="evidence" value="ECO:0007669"/>
    <property type="project" value="UniProtKB-UniRule"/>
</dbReference>
<sequence>MSDSNSPPKLDSLLANHVTPSVAETTPVTPAVSDATPIPATAPITTTTAVTEPTTAIVSPLREDLIKSAVSFLSSTNVRSADKGKKIAFLQKKGLNQAEIDEAFKRSGGDDVSSTAVSTSTPVSNSTATNSYTPPLAPVLPARNANYGPPQIVYYPQPASPPIPAEKVFAMAVILGMGAVGLTAGAVGLLKQFIAPLLNRIAEYQRTRYNQRKEIADKLQKSLKSFCLENDDLDAVIDQGDENTVMDALASRQTELSSKIDTLIISSRERITDTLKQKTYSDFRSDLTSFKNVVQGTSPYSSYASYAPGTSYNRNNSDSAAVAGLKSDIRSLKAVLLNRRNFPQVA</sequence>
<evidence type="ECO:0000259" key="13">
    <source>
        <dbReference type="Pfam" id="PF04695"/>
    </source>
</evidence>
<dbReference type="Proteomes" id="UP000603453">
    <property type="component" value="Unassembled WGS sequence"/>
</dbReference>
<evidence type="ECO:0000256" key="3">
    <source>
        <dbReference type="ARBA" id="ARBA00022927"/>
    </source>
</evidence>
<evidence type="ECO:0000256" key="7">
    <source>
        <dbReference type="ARBA" id="ARBA00029502"/>
    </source>
</evidence>
<name>A0A8H7QLS0_9FUNG</name>
<comment type="subcellular location">
    <subcellularLocation>
        <location evidence="9 10">Peroxisome membrane</location>
    </subcellularLocation>
</comment>
<keyword evidence="12" id="KW-0812">Transmembrane</keyword>
<dbReference type="AlphaFoldDB" id="A0A8H7QLS0"/>
<dbReference type="InterPro" id="IPR025655">
    <property type="entry name" value="PEX14"/>
</dbReference>
<dbReference type="PANTHER" id="PTHR23058">
    <property type="entry name" value="PEROXISOMAL MEMBRANE PROTEIN PEX14"/>
    <property type="match status" value="1"/>
</dbReference>
<evidence type="ECO:0000313" key="14">
    <source>
        <dbReference type="EMBL" id="KAG2194410.1"/>
    </source>
</evidence>
<evidence type="ECO:0000256" key="11">
    <source>
        <dbReference type="SAM" id="MobiDB-lite"/>
    </source>
</evidence>
<evidence type="ECO:0000256" key="8">
    <source>
        <dbReference type="ARBA" id="ARBA00029691"/>
    </source>
</evidence>
<feature type="region of interest" description="Disordered" evidence="11">
    <location>
        <begin position="106"/>
        <end position="134"/>
    </location>
</feature>
<protein>
    <recommendedName>
        <fullName evidence="7 10">Peroxisomal membrane protein PEX14</fullName>
    </recommendedName>
    <alternativeName>
        <fullName evidence="8 10">Peroxin-14</fullName>
    </alternativeName>
</protein>
<dbReference type="PANTHER" id="PTHR23058:SF0">
    <property type="entry name" value="PEROXISOMAL MEMBRANE PROTEIN PEX14"/>
    <property type="match status" value="1"/>
</dbReference>
<keyword evidence="12" id="KW-1133">Transmembrane helix</keyword>
<feature type="domain" description="Peroxisome membrane anchor protein Pex14p N-terminal" evidence="13">
    <location>
        <begin position="62"/>
        <end position="106"/>
    </location>
</feature>